<evidence type="ECO:0000313" key="3">
    <source>
        <dbReference type="EMBL" id="KIW21754.1"/>
    </source>
</evidence>
<feature type="compositionally biased region" description="Pro residues" evidence="2">
    <location>
        <begin position="172"/>
        <end position="182"/>
    </location>
</feature>
<feature type="region of interest" description="Disordered" evidence="2">
    <location>
        <begin position="113"/>
        <end position="145"/>
    </location>
</feature>
<gene>
    <name evidence="3" type="ORF">PV07_12816</name>
</gene>
<dbReference type="VEuPathDB" id="FungiDB:PV07_12816"/>
<evidence type="ECO:0000256" key="2">
    <source>
        <dbReference type="SAM" id="MobiDB-lite"/>
    </source>
</evidence>
<dbReference type="AlphaFoldDB" id="A0A0D2CDW4"/>
<feature type="compositionally biased region" description="Polar residues" evidence="2">
    <location>
        <begin position="185"/>
        <end position="194"/>
    </location>
</feature>
<feature type="region of interest" description="Disordered" evidence="2">
    <location>
        <begin position="172"/>
        <end position="250"/>
    </location>
</feature>
<dbReference type="HOGENOM" id="CLU_509965_0_0_1"/>
<name>A0A0D2CDW4_9EURO</name>
<sequence length="534" mass="58882">MADPSIPHVIPSQISTLIECLENQTLGLQILREYGNLLRHLHYALVNVLACDPGRQTLTDDAFQRQKRRLDYSPEGVPAPKRHILHWDPAATVNQPEVGERSVTGLSDFSTSGFGAAFQPPEDMLPPSPQDQGQMPHAAPQETLPASVESMASFHAPAASGATYLLPPSIPSPSPFVQPSPRSPQALTLPSQNIHPLRQPPPPPSPNYQEPWSQAPAAPVGVPTPPLQEPVASPQSYAPGRPGSLSPDRQESDIANSLFCATMDTVFALSNAGDDGGFSSLPKLAERIVYLAPYQDCPVLRFTNSHAQPKSVTEKSFAEHVYNVFCAFWLLDRKSKFFNPQMYDPDTPTPPGRPATVSRFTMEYLQELEDIGKIFGPLSINQLDRKDITKGLRIGNSLQFLQSQFDPFPPRQGLHDVVFLIVGKLLKLRRATEIDCGVFATLCVGSRVPQWLATMGRFFHVTFDILCEFAVQFWDYSKVSNWTAAVYEAEVKEFLRAKLRSAEVELNTLQSTVEHLRASNQLLNLTPGSEVADG</sequence>
<dbReference type="GeneID" id="27352010"/>
<reference evidence="3 4" key="1">
    <citation type="submission" date="2015-01" db="EMBL/GenBank/DDBJ databases">
        <title>The Genome Sequence of Cladophialophora immunda CBS83496.</title>
        <authorList>
            <consortium name="The Broad Institute Genomics Platform"/>
            <person name="Cuomo C."/>
            <person name="de Hoog S."/>
            <person name="Gorbushina A."/>
            <person name="Stielow B."/>
            <person name="Teixiera M."/>
            <person name="Abouelleil A."/>
            <person name="Chapman S.B."/>
            <person name="Priest M."/>
            <person name="Young S.K."/>
            <person name="Wortman J."/>
            <person name="Nusbaum C."/>
            <person name="Birren B."/>
        </authorList>
    </citation>
    <scope>NUCLEOTIDE SEQUENCE [LARGE SCALE GENOMIC DNA]</scope>
    <source>
        <strain evidence="3 4">CBS 83496</strain>
    </source>
</reference>
<accession>A0A0D2CDW4</accession>
<dbReference type="Proteomes" id="UP000054466">
    <property type="component" value="Unassembled WGS sequence"/>
</dbReference>
<keyword evidence="1" id="KW-0175">Coiled coil</keyword>
<keyword evidence="4" id="KW-1185">Reference proteome</keyword>
<dbReference type="EMBL" id="KN847214">
    <property type="protein sequence ID" value="KIW21754.1"/>
    <property type="molecule type" value="Genomic_DNA"/>
</dbReference>
<organism evidence="3 4">
    <name type="scientific">Cladophialophora immunda</name>
    <dbReference type="NCBI Taxonomy" id="569365"/>
    <lineage>
        <taxon>Eukaryota</taxon>
        <taxon>Fungi</taxon>
        <taxon>Dikarya</taxon>
        <taxon>Ascomycota</taxon>
        <taxon>Pezizomycotina</taxon>
        <taxon>Eurotiomycetes</taxon>
        <taxon>Chaetothyriomycetidae</taxon>
        <taxon>Chaetothyriales</taxon>
        <taxon>Herpotrichiellaceae</taxon>
        <taxon>Cladophialophora</taxon>
    </lineage>
</organism>
<protein>
    <submittedName>
        <fullName evidence="3">Uncharacterized protein</fullName>
    </submittedName>
</protein>
<evidence type="ECO:0000313" key="4">
    <source>
        <dbReference type="Proteomes" id="UP000054466"/>
    </source>
</evidence>
<proteinExistence type="predicted"/>
<feature type="coiled-coil region" evidence="1">
    <location>
        <begin position="492"/>
        <end position="519"/>
    </location>
</feature>
<dbReference type="RefSeq" id="XP_016241970.1">
    <property type="nucleotide sequence ID" value="XM_016400384.1"/>
</dbReference>
<evidence type="ECO:0000256" key="1">
    <source>
        <dbReference type="SAM" id="Coils"/>
    </source>
</evidence>